<proteinExistence type="predicted"/>
<feature type="compositionally biased region" description="Acidic residues" evidence="1">
    <location>
        <begin position="161"/>
        <end position="172"/>
    </location>
</feature>
<evidence type="ECO:0000313" key="3">
    <source>
        <dbReference type="Proteomes" id="UP000027138"/>
    </source>
</evidence>
<reference evidence="2 3" key="1">
    <citation type="journal article" date="2014" name="PLoS ONE">
        <title>Global Analysis of Gene Expression Profiles in Physic Nut (Jatropha curcas L.) Seedlings Exposed to Salt Stress.</title>
        <authorList>
            <person name="Zhang L."/>
            <person name="Zhang C."/>
            <person name="Wu P."/>
            <person name="Chen Y."/>
            <person name="Li M."/>
            <person name="Jiang H."/>
            <person name="Wu G."/>
        </authorList>
    </citation>
    <scope>NUCLEOTIDE SEQUENCE [LARGE SCALE GENOMIC DNA]</scope>
    <source>
        <strain evidence="3">cv. GZQX0401</strain>
        <tissue evidence="2">Young leaves</tissue>
    </source>
</reference>
<sequence length="192" mass="22256">MPLISPPDCRPDCQRSESTLRIGGGIGLLHFIGRRQRLMFLLGLRVPCWVMSPSLRAWRFLWTLLWALDRPLLFLLTSGRRRHNYSWILSMPHIYQELYQRFCFARSYIARLYPEHHDMELEIGELRRHQSLQVAAISRLQMEVDRLRTRLEAEGIPLDFSENEDDEDDGSSSDDAPPPPPSSIRQATAGPS</sequence>
<protein>
    <submittedName>
        <fullName evidence="2">Uncharacterized protein</fullName>
    </submittedName>
</protein>
<dbReference type="Proteomes" id="UP000027138">
    <property type="component" value="Unassembled WGS sequence"/>
</dbReference>
<dbReference type="EMBL" id="KK914878">
    <property type="protein sequence ID" value="KDP27006.1"/>
    <property type="molecule type" value="Genomic_DNA"/>
</dbReference>
<organism evidence="2 3">
    <name type="scientific">Jatropha curcas</name>
    <name type="common">Barbados nut</name>
    <dbReference type="NCBI Taxonomy" id="180498"/>
    <lineage>
        <taxon>Eukaryota</taxon>
        <taxon>Viridiplantae</taxon>
        <taxon>Streptophyta</taxon>
        <taxon>Embryophyta</taxon>
        <taxon>Tracheophyta</taxon>
        <taxon>Spermatophyta</taxon>
        <taxon>Magnoliopsida</taxon>
        <taxon>eudicotyledons</taxon>
        <taxon>Gunneridae</taxon>
        <taxon>Pentapetalae</taxon>
        <taxon>rosids</taxon>
        <taxon>fabids</taxon>
        <taxon>Malpighiales</taxon>
        <taxon>Euphorbiaceae</taxon>
        <taxon>Crotonoideae</taxon>
        <taxon>Jatropheae</taxon>
        <taxon>Jatropha</taxon>
    </lineage>
</organism>
<dbReference type="AlphaFoldDB" id="A0A067JSS0"/>
<evidence type="ECO:0000313" key="2">
    <source>
        <dbReference type="EMBL" id="KDP27006.1"/>
    </source>
</evidence>
<name>A0A067JSS0_JATCU</name>
<accession>A0A067JSS0</accession>
<evidence type="ECO:0000256" key="1">
    <source>
        <dbReference type="SAM" id="MobiDB-lite"/>
    </source>
</evidence>
<keyword evidence="3" id="KW-1185">Reference proteome</keyword>
<gene>
    <name evidence="2" type="ORF">JCGZ_22187</name>
</gene>
<feature type="region of interest" description="Disordered" evidence="1">
    <location>
        <begin position="155"/>
        <end position="192"/>
    </location>
</feature>